<keyword evidence="3" id="KW-0175">Coiled coil</keyword>
<dbReference type="SUPFAM" id="SSF53383">
    <property type="entry name" value="PLP-dependent transferases"/>
    <property type="match status" value="1"/>
</dbReference>
<dbReference type="InterPro" id="IPR050087">
    <property type="entry name" value="AON_synthase_class-II"/>
</dbReference>
<reference evidence="5 6" key="1">
    <citation type="submission" date="2022-10" db="EMBL/GenBank/DDBJ databases">
        <title>Kaistella sp. BT-6-1-3.</title>
        <authorList>
            <person name="Ai J."/>
            <person name="Deng Z."/>
        </authorList>
    </citation>
    <scope>NUCLEOTIDE SEQUENCE [LARGE SCALE GENOMIC DNA]</scope>
    <source>
        <strain evidence="5 6">BT6-1-3</strain>
    </source>
</reference>
<dbReference type="Pfam" id="PF00155">
    <property type="entry name" value="Aminotran_1_2"/>
    <property type="match status" value="1"/>
</dbReference>
<keyword evidence="2 5" id="KW-0012">Acyltransferase</keyword>
<name>A0ABT3JPI5_9FLAO</name>
<feature type="modified residue" description="N6-(pyridoxal phosphate)lysine" evidence="2">
    <location>
        <position position="244"/>
    </location>
</feature>
<dbReference type="EC" id="2.3.1.29" evidence="2"/>
<proteinExistence type="inferred from homology"/>
<comment type="similarity">
    <text evidence="2">Belongs to the class-II pyridoxal-phosphate-dependent aminotransferase family.</text>
</comment>
<feature type="binding site" evidence="2">
    <location>
        <position position="136"/>
    </location>
    <ligand>
        <name>substrate</name>
    </ligand>
</feature>
<dbReference type="InterPro" id="IPR011282">
    <property type="entry name" value="2am3keto_CoA_ligase"/>
</dbReference>
<dbReference type="HAMAP" id="MF_00985">
    <property type="entry name" value="2am3keto_CoA_ligase"/>
    <property type="match status" value="1"/>
</dbReference>
<dbReference type="Proteomes" id="UP001209107">
    <property type="component" value="Unassembled WGS sequence"/>
</dbReference>
<dbReference type="Gene3D" id="3.90.1150.10">
    <property type="entry name" value="Aspartate Aminotransferase, domain 1"/>
    <property type="match status" value="1"/>
</dbReference>
<dbReference type="InterPro" id="IPR015421">
    <property type="entry name" value="PyrdxlP-dep_Trfase_major"/>
</dbReference>
<dbReference type="InterPro" id="IPR015424">
    <property type="entry name" value="PyrdxlP-dep_Trfase"/>
</dbReference>
<feature type="binding site" description="in other chain" evidence="2">
    <location>
        <begin position="210"/>
        <end position="213"/>
    </location>
    <ligand>
        <name>pyridoxal 5'-phosphate</name>
        <dbReference type="ChEBI" id="CHEBI:597326"/>
        <note>ligand shared between dimeric partners</note>
    </ligand>
</feature>
<evidence type="ECO:0000259" key="4">
    <source>
        <dbReference type="Pfam" id="PF00155"/>
    </source>
</evidence>
<comment type="pathway">
    <text evidence="2">Amino-acid degradation; L-threonine degradation via oxydo-reductase pathway; glycine from L-threonine: step 2/2.</text>
</comment>
<comment type="cofactor">
    <cofactor evidence="2">
        <name>pyridoxal 5'-phosphate</name>
        <dbReference type="ChEBI" id="CHEBI:597326"/>
    </cofactor>
    <text evidence="2">Binds 1 pyridoxal phosphate per subunit.</text>
</comment>
<dbReference type="InterPro" id="IPR015422">
    <property type="entry name" value="PyrdxlP-dep_Trfase_small"/>
</dbReference>
<dbReference type="Gene3D" id="3.40.640.10">
    <property type="entry name" value="Type I PLP-dependent aspartate aminotransferase-like (Major domain)"/>
    <property type="match status" value="1"/>
</dbReference>
<comment type="caution">
    <text evidence="5">The sequence shown here is derived from an EMBL/GenBank/DDBJ whole genome shotgun (WGS) entry which is preliminary data.</text>
</comment>
<dbReference type="PANTHER" id="PTHR13693">
    <property type="entry name" value="CLASS II AMINOTRANSFERASE/8-AMINO-7-OXONONANOATE SYNTHASE"/>
    <property type="match status" value="1"/>
</dbReference>
<comment type="subunit">
    <text evidence="2">Homodimer.</text>
</comment>
<feature type="binding site" evidence="2">
    <location>
        <position position="368"/>
    </location>
    <ligand>
        <name>substrate</name>
    </ligand>
</feature>
<dbReference type="GO" id="GO:0008890">
    <property type="term" value="F:glycine C-acetyltransferase activity"/>
    <property type="evidence" value="ECO:0007669"/>
    <property type="project" value="UniProtKB-EC"/>
</dbReference>
<dbReference type="PANTHER" id="PTHR13693:SF103">
    <property type="entry name" value="AMINOTRANSFERASE CLASS I_CLASSII DOMAIN-CONTAINING PROTEIN"/>
    <property type="match status" value="1"/>
</dbReference>
<comment type="catalytic activity">
    <reaction evidence="2">
        <text>glycine + acetyl-CoA = (2S)-2-amino-3-oxobutanoate + CoA</text>
        <dbReference type="Rhea" id="RHEA:20736"/>
        <dbReference type="ChEBI" id="CHEBI:57287"/>
        <dbReference type="ChEBI" id="CHEBI:57288"/>
        <dbReference type="ChEBI" id="CHEBI:57305"/>
        <dbReference type="ChEBI" id="CHEBI:78948"/>
        <dbReference type="EC" id="2.3.1.29"/>
    </reaction>
</comment>
<feature type="binding site" evidence="2">
    <location>
        <begin position="274"/>
        <end position="275"/>
    </location>
    <ligand>
        <name>pyridoxal 5'-phosphate</name>
        <dbReference type="ChEBI" id="CHEBI:597326"/>
        <note>ligand shared between dimeric partners</note>
    </ligand>
</feature>
<keyword evidence="6" id="KW-1185">Reference proteome</keyword>
<accession>A0ABT3JPI5</accession>
<dbReference type="EMBL" id="JAPCHZ010000005">
    <property type="protein sequence ID" value="MCW4452701.1"/>
    <property type="molecule type" value="Genomic_DNA"/>
</dbReference>
<feature type="binding site" description="in other chain" evidence="2">
    <location>
        <position position="185"/>
    </location>
    <ligand>
        <name>pyridoxal 5'-phosphate</name>
        <dbReference type="ChEBI" id="CHEBI:597326"/>
        <note>ligand shared between dimeric partners</note>
    </ligand>
</feature>
<evidence type="ECO:0000256" key="3">
    <source>
        <dbReference type="SAM" id="Coils"/>
    </source>
</evidence>
<evidence type="ECO:0000313" key="6">
    <source>
        <dbReference type="Proteomes" id="UP001209107"/>
    </source>
</evidence>
<organism evidence="5 6">
    <name type="scientific">Kaistella yananensis</name>
    <dbReference type="NCBI Taxonomy" id="2989820"/>
    <lineage>
        <taxon>Bacteria</taxon>
        <taxon>Pseudomonadati</taxon>
        <taxon>Bacteroidota</taxon>
        <taxon>Flavobacteriia</taxon>
        <taxon>Flavobacteriales</taxon>
        <taxon>Weeksellaceae</taxon>
        <taxon>Chryseobacterium group</taxon>
        <taxon>Kaistella</taxon>
    </lineage>
</organism>
<dbReference type="RefSeq" id="WP_265144796.1">
    <property type="nucleotide sequence ID" value="NZ_JAPCHZ010000005.1"/>
</dbReference>
<sequence>MISKNFLENLQSELQNIKNEGLFKTERIITSQQSAEIEANGKKLLNFCANNYLGLSNHPEVMKASQDMIESHGYGMSSVRFICGTQDIHKELEAKISKFLGMKDTILYAACFDANGGVFEPLFSEEDAIISDELNHASIIDGVRLCKAARYRYKNNNMQDLEDQLKAASEKNHRFKIIVTDGVFSMDGIVADLKGVCDLAEKYDCLVMVDDSHATGFIGKTGRGTHEANEVMGRVDLITSTLGKALGGALGGFTSGKKEIIDMLRQRSRPYLFSNSLAPGIVGAAMKVLDMISEDTSLRDKVMENAEYFRKEMKVKGFDIPDGDAAIVPVMLYDAPLAQKMAEKLMDEGIYVIGFFYPVVPKGKARIRVQLSAAHTKEHLDKAIAAFEKVGKELEVI</sequence>
<evidence type="ECO:0000256" key="1">
    <source>
        <dbReference type="ARBA" id="ARBA00022679"/>
    </source>
</evidence>
<dbReference type="CDD" id="cd06454">
    <property type="entry name" value="KBL_like"/>
    <property type="match status" value="1"/>
</dbReference>
<evidence type="ECO:0000256" key="2">
    <source>
        <dbReference type="HAMAP-Rule" id="MF_00985"/>
    </source>
</evidence>
<feature type="binding site" description="in other chain" evidence="2">
    <location>
        <begin position="111"/>
        <end position="112"/>
    </location>
    <ligand>
        <name>pyridoxal 5'-phosphate</name>
        <dbReference type="ChEBI" id="CHEBI:597326"/>
        <note>ligand shared between dimeric partners</note>
    </ligand>
</feature>
<protein>
    <recommendedName>
        <fullName evidence="2">2-amino-3-ketobutyrate coenzyme A ligase</fullName>
        <shortName evidence="2">AKB ligase</shortName>
        <ecNumber evidence="2">2.3.1.29</ecNumber>
    </recommendedName>
    <alternativeName>
        <fullName evidence="2">Glycine acetyltransferase</fullName>
    </alternativeName>
</protein>
<gene>
    <name evidence="2 5" type="primary">kbl</name>
    <name evidence="5" type="ORF">OK344_10820</name>
</gene>
<keyword evidence="1 2" id="KW-0808">Transferase</keyword>
<feature type="binding site" description="in other chain" evidence="2">
    <location>
        <begin position="241"/>
        <end position="244"/>
    </location>
    <ligand>
        <name>pyridoxal 5'-phosphate</name>
        <dbReference type="ChEBI" id="CHEBI:597326"/>
        <note>ligand shared between dimeric partners</note>
    </ligand>
</feature>
<evidence type="ECO:0000313" key="5">
    <source>
        <dbReference type="EMBL" id="MCW4452701.1"/>
    </source>
</evidence>
<feature type="domain" description="Aminotransferase class I/classII large" evidence="4">
    <location>
        <begin position="43"/>
        <end position="386"/>
    </location>
</feature>
<keyword evidence="2" id="KW-0663">Pyridoxal phosphate</keyword>
<dbReference type="InterPro" id="IPR004839">
    <property type="entry name" value="Aminotransferase_I/II_large"/>
</dbReference>
<dbReference type="NCBIfam" id="NF005394">
    <property type="entry name" value="PRK06939.1"/>
    <property type="match status" value="1"/>
</dbReference>
<dbReference type="NCBIfam" id="TIGR01822">
    <property type="entry name" value="2am3keto_CoA"/>
    <property type="match status" value="1"/>
</dbReference>
<feature type="coiled-coil region" evidence="3">
    <location>
        <begin position="151"/>
        <end position="178"/>
    </location>
</feature>
<comment type="function">
    <text evidence="2">Catalyzes the cleavage of 2-amino-3-ketobutyrate to glycine and acetyl-CoA.</text>
</comment>